<dbReference type="PANTHER" id="PTHR43873:SF1">
    <property type="entry name" value="COBYRINATE A,C-DIAMIDE SYNTHASE"/>
    <property type="match status" value="1"/>
</dbReference>
<proteinExistence type="inferred from homology"/>
<dbReference type="HAMAP" id="MF_00027">
    <property type="entry name" value="CobB_CbiA"/>
    <property type="match status" value="1"/>
</dbReference>
<dbReference type="Gene3D" id="3.40.50.300">
    <property type="entry name" value="P-loop containing nucleotide triphosphate hydrolases"/>
    <property type="match status" value="1"/>
</dbReference>
<dbReference type="Pfam" id="PF07685">
    <property type="entry name" value="GATase_3"/>
    <property type="match status" value="1"/>
</dbReference>
<evidence type="ECO:0000256" key="3">
    <source>
        <dbReference type="ARBA" id="ARBA00022741"/>
    </source>
</evidence>
<dbReference type="GO" id="GO:0009236">
    <property type="term" value="P:cobalamin biosynthetic process"/>
    <property type="evidence" value="ECO:0007669"/>
    <property type="project" value="UniProtKB-UniRule"/>
</dbReference>
<accession>A0A7G9FM12</accession>
<evidence type="ECO:0000259" key="8">
    <source>
        <dbReference type="Pfam" id="PF01656"/>
    </source>
</evidence>
<dbReference type="GO" id="GO:0005524">
    <property type="term" value="F:ATP binding"/>
    <property type="evidence" value="ECO:0007669"/>
    <property type="project" value="UniProtKB-UniRule"/>
</dbReference>
<dbReference type="NCBIfam" id="TIGR00379">
    <property type="entry name" value="cobB"/>
    <property type="match status" value="1"/>
</dbReference>
<evidence type="ECO:0000256" key="5">
    <source>
        <dbReference type="ARBA" id="ARBA00022842"/>
    </source>
</evidence>
<keyword evidence="5 7" id="KW-0460">Magnesium</keyword>
<evidence type="ECO:0000259" key="9">
    <source>
        <dbReference type="Pfam" id="PF07685"/>
    </source>
</evidence>
<evidence type="ECO:0000313" key="10">
    <source>
        <dbReference type="EMBL" id="QNL99593.1"/>
    </source>
</evidence>
<dbReference type="InterPro" id="IPR002586">
    <property type="entry name" value="CobQ/CobB/MinD/ParA_Nub-bd_dom"/>
</dbReference>
<evidence type="ECO:0000256" key="6">
    <source>
        <dbReference type="ARBA" id="ARBA00022962"/>
    </source>
</evidence>
<keyword evidence="3 7" id="KW-0547">Nucleotide-binding</keyword>
<dbReference type="AlphaFoldDB" id="A0A7G9FM12"/>
<dbReference type="PANTHER" id="PTHR43873">
    <property type="entry name" value="COBYRINATE A,C-DIAMIDE SYNTHASE"/>
    <property type="match status" value="1"/>
</dbReference>
<dbReference type="Pfam" id="PF01656">
    <property type="entry name" value="CbiA"/>
    <property type="match status" value="1"/>
</dbReference>
<evidence type="ECO:0000256" key="2">
    <source>
        <dbReference type="ARBA" id="ARBA00022598"/>
    </source>
</evidence>
<evidence type="ECO:0000313" key="11">
    <source>
        <dbReference type="Proteomes" id="UP000515819"/>
    </source>
</evidence>
<sequence length="464" mass="51382">MQHKNNIQVNTPRVMFAATRSGSGKTTVTCGVLAALKKQNIKVQAYKCGPDYIDPMFHRTVLGIDTGNLDTFFADADAIGRILARDTKDAELIVMEGVMGYYDGVGGTTTMASSYELSKVTKTPVVLIVDAKGASVTLAAIIRGIMEYKKDSRIVGVILNRVSPMFYSRIKHVIETECGIPVLGYLPEDASFAVPSRHLGLLQPDEMLKQRDWVETVAEAARKTIDIDGILEIAAQAEMLQIQKATGETEKSKFPAGYRIGVARDAAFSFYYRENLRMLEDMGATLVYFSPLTDAHVSEVDALIFGGGYPELYAKQLYENQSMRASVWQALEAGMPCHAECGGFLYLGKSLADAEGNVYEMVGFLDGAGFRTERLQRFGYVELAPQEADAFAVNTVLRGHEFHYWDSTDCGDACLAWKPLSKQKTYPCMVKKKGTFAGFPHLYYAGAENFFYHLFLNSTENENR</sequence>
<protein>
    <recommendedName>
        <fullName evidence="7">Cobyrinate a,c-diamide synthase</fullName>
        <ecNumber evidence="7">6.3.5.11</ecNumber>
    </recommendedName>
    <alternativeName>
        <fullName evidence="7">Cobyrinic acid a,c-diamide synthetase</fullName>
    </alternativeName>
</protein>
<dbReference type="EMBL" id="CP060632">
    <property type="protein sequence ID" value="QNL99593.1"/>
    <property type="molecule type" value="Genomic_DNA"/>
</dbReference>
<evidence type="ECO:0000256" key="4">
    <source>
        <dbReference type="ARBA" id="ARBA00022840"/>
    </source>
</evidence>
<evidence type="ECO:0000256" key="7">
    <source>
        <dbReference type="HAMAP-Rule" id="MF_00027"/>
    </source>
</evidence>
<dbReference type="CDD" id="cd03130">
    <property type="entry name" value="GATase1_CobB"/>
    <property type="match status" value="1"/>
</dbReference>
<comment type="function">
    <text evidence="7">Catalyzes the ATP-dependent amidation of the two carboxylate groups at positions a and c of cobyrinate, using either L-glutamine or ammonia as the nitrogen source.</text>
</comment>
<dbReference type="InterPro" id="IPR029062">
    <property type="entry name" value="Class_I_gatase-like"/>
</dbReference>
<comment type="catalytic activity">
    <reaction evidence="7">
        <text>cob(II)yrinate + 2 L-glutamine + 2 ATP + 2 H2O = cob(II)yrinate a,c diamide + 2 L-glutamate + 2 ADP + 2 phosphate + 2 H(+)</text>
        <dbReference type="Rhea" id="RHEA:26289"/>
        <dbReference type="ChEBI" id="CHEBI:15377"/>
        <dbReference type="ChEBI" id="CHEBI:15378"/>
        <dbReference type="ChEBI" id="CHEBI:29985"/>
        <dbReference type="ChEBI" id="CHEBI:30616"/>
        <dbReference type="ChEBI" id="CHEBI:43474"/>
        <dbReference type="ChEBI" id="CHEBI:58359"/>
        <dbReference type="ChEBI" id="CHEBI:58537"/>
        <dbReference type="ChEBI" id="CHEBI:58894"/>
        <dbReference type="ChEBI" id="CHEBI:456216"/>
        <dbReference type="EC" id="6.3.5.11"/>
    </reaction>
</comment>
<comment type="domain">
    <text evidence="7">Comprises of two domains. The C-terminal domain contains the binding site for glutamine and catalyzes the hydrolysis of this substrate to glutamate and ammonia. The N-terminal domain is anticipated to bind ATP and cobyrinate and catalyzes the ultimate synthesis of the diamide product. The ammonia produced via the glutaminase domain is probably translocated to the adjacent domain via a molecular tunnel, where it reacts with an activated intermediate.</text>
</comment>
<dbReference type="NCBIfam" id="NF002204">
    <property type="entry name" value="PRK01077.1"/>
    <property type="match status" value="1"/>
</dbReference>
<dbReference type="InterPro" id="IPR004484">
    <property type="entry name" value="CbiA/CobB_synth"/>
</dbReference>
<dbReference type="Proteomes" id="UP000515819">
    <property type="component" value="Chromosome"/>
</dbReference>
<name>A0A7G9FM12_9FIRM</name>
<comment type="pathway">
    <text evidence="7">Cofactor biosynthesis; adenosylcobalamin biosynthesis; cob(II)yrinate a,c-diamide from sirohydrochlorin (anaerobic route): step 10/10.</text>
</comment>
<feature type="domain" description="CobB/CobQ-like glutamine amidotransferase" evidence="9">
    <location>
        <begin position="259"/>
        <end position="442"/>
    </location>
</feature>
<dbReference type="PROSITE" id="PS51274">
    <property type="entry name" value="GATASE_COBBQ"/>
    <property type="match status" value="1"/>
</dbReference>
<reference evidence="10 11" key="1">
    <citation type="submission" date="2020-08" db="EMBL/GenBank/DDBJ databases">
        <authorList>
            <person name="Liu C."/>
            <person name="Sun Q."/>
        </authorList>
    </citation>
    <scope>NUCLEOTIDE SEQUENCE [LARGE SCALE GENOMIC DNA]</scope>
    <source>
        <strain evidence="10 11">NSJ-4</strain>
    </source>
</reference>
<evidence type="ECO:0000256" key="1">
    <source>
        <dbReference type="ARBA" id="ARBA00001946"/>
    </source>
</evidence>
<dbReference type="SUPFAM" id="SSF52540">
    <property type="entry name" value="P-loop containing nucleoside triphosphate hydrolases"/>
    <property type="match status" value="1"/>
</dbReference>
<keyword evidence="2 7" id="KW-0436">Ligase</keyword>
<feature type="domain" description="CobQ/CobB/MinD/ParA nucleotide binding" evidence="8">
    <location>
        <begin position="14"/>
        <end position="198"/>
    </location>
</feature>
<keyword evidence="7" id="KW-0169">Cobalamin biosynthesis</keyword>
<dbReference type="CDD" id="cd05388">
    <property type="entry name" value="CobB_N"/>
    <property type="match status" value="1"/>
</dbReference>
<dbReference type="KEGG" id="wcp:H9Q76_12920"/>
<dbReference type="InterPro" id="IPR027417">
    <property type="entry name" value="P-loop_NTPase"/>
</dbReference>
<comment type="similarity">
    <text evidence="7">Belongs to the CobB/CbiA family.</text>
</comment>
<comment type="miscellaneous">
    <text evidence="7">The a and c carboxylates of cobyrinate are activated for nucleophilic attack via formation of a phosphorylated intermediate by ATP. CbiA catalyzes first the amidation of the c-carboxylate, and then that of the a-carboxylate.</text>
</comment>
<keyword evidence="6 7" id="KW-0315">Glutamine amidotransferase</keyword>
<organism evidence="10 11">
    <name type="scientific">Wujia chipingensis</name>
    <dbReference type="NCBI Taxonomy" id="2763670"/>
    <lineage>
        <taxon>Bacteria</taxon>
        <taxon>Bacillati</taxon>
        <taxon>Bacillota</taxon>
        <taxon>Clostridia</taxon>
        <taxon>Lachnospirales</taxon>
        <taxon>Lachnospiraceae</taxon>
        <taxon>Wujia</taxon>
    </lineage>
</organism>
<keyword evidence="4 7" id="KW-0067">ATP-binding</keyword>
<feature type="site" description="Increases nucleophilicity of active site Cys" evidence="7">
    <location>
        <position position="441"/>
    </location>
</feature>
<dbReference type="RefSeq" id="WP_021984586.1">
    <property type="nucleotide sequence ID" value="NZ_CP060632.1"/>
</dbReference>
<gene>
    <name evidence="7" type="primary">cbiA</name>
    <name evidence="10" type="ORF">H9Q76_12920</name>
</gene>
<comment type="cofactor">
    <cofactor evidence="1 7">
        <name>Mg(2+)</name>
        <dbReference type="ChEBI" id="CHEBI:18420"/>
    </cofactor>
</comment>
<keyword evidence="11" id="KW-1185">Reference proteome</keyword>
<dbReference type="UniPathway" id="UPA00148">
    <property type="reaction ID" value="UER00231"/>
</dbReference>
<dbReference type="GO" id="GO:0042242">
    <property type="term" value="F:cobyrinic acid a,c-diamide synthase activity"/>
    <property type="evidence" value="ECO:0007669"/>
    <property type="project" value="UniProtKB-UniRule"/>
</dbReference>
<dbReference type="SUPFAM" id="SSF52317">
    <property type="entry name" value="Class I glutamine amidotransferase-like"/>
    <property type="match status" value="1"/>
</dbReference>
<feature type="active site" description="Nucleophile" evidence="7">
    <location>
        <position position="341"/>
    </location>
</feature>
<dbReference type="InterPro" id="IPR011698">
    <property type="entry name" value="GATase_3"/>
</dbReference>
<dbReference type="EC" id="6.3.5.11" evidence="7"/>
<dbReference type="Gene3D" id="3.40.50.880">
    <property type="match status" value="1"/>
</dbReference>